<comment type="subcellular location">
    <subcellularLocation>
        <location evidence="1">Cell membrane</location>
        <topology evidence="1">Multi-pass membrane protein</topology>
    </subcellularLocation>
</comment>
<feature type="transmembrane region" description="Helical" evidence="6">
    <location>
        <begin position="36"/>
        <end position="54"/>
    </location>
</feature>
<feature type="transmembrane region" description="Helical" evidence="6">
    <location>
        <begin position="66"/>
        <end position="84"/>
    </location>
</feature>
<dbReference type="PANTHER" id="PTHR30619">
    <property type="entry name" value="DNA INTERNALIZATION/COMPETENCE PROTEIN COMEC/REC2"/>
    <property type="match status" value="1"/>
</dbReference>
<dbReference type="AlphaFoldDB" id="A0A4R9ID82"/>
<reference evidence="8" key="1">
    <citation type="journal article" date="2019" name="PLoS Negl. Trop. Dis.">
        <title>Revisiting the worldwide diversity of Leptospira species in the environment.</title>
        <authorList>
            <person name="Vincent A.T."/>
            <person name="Schiettekatte O."/>
            <person name="Bourhy P."/>
            <person name="Veyrier F.J."/>
            <person name="Picardeau M."/>
        </authorList>
    </citation>
    <scope>NUCLEOTIDE SEQUENCE [LARGE SCALE GENOMIC DNA]</scope>
    <source>
        <strain evidence="8">201800287</strain>
    </source>
</reference>
<dbReference type="Proteomes" id="UP000298009">
    <property type="component" value="Unassembled WGS sequence"/>
</dbReference>
<keyword evidence="4 6" id="KW-1133">Transmembrane helix</keyword>
<keyword evidence="3 6" id="KW-0812">Transmembrane</keyword>
<sequence length="609" mass="69559">MKPEIYLLPRSDFGWFCLGICNSAFFLKLGCQIPGFHSFLLLIFLSLFFLYSLLPQMATHRNDNRIYLCLISSLLFLLIANLQVSPSPRTINPSFRSYLESQIKKSPLSKFESRIVMGLVTGSTKEIPGSFKEMAKESGILHLFAASGLHLGIFIGSLQFIGNLCFTKNKWISLILSLGLGFIYLAALDFPVSFLRAYLFVFLSLTASLFYRKIGPADLLVISSACVAFFLFYDFLSIGFLLSFGAVFGIFFIKPCFDFCFLPKSKSFLKENLHLTLACSLCSFPVLVYYFRSFSFGGIGINFLLVPLAGILLPTLYLSLFLQSLVPTFLVESISSWIWVPASFELSLFLKLFSWISFHARGYQTWATVPTGLCLVSIFLIFCFTFYPKLKMKHIPILKFSLYLLPCLFFVLSYFFPREKIPGLETKSGKRNLSLRLEDHLYVFGKCDSKKILEPSPGSPPPKKISFESETCLQGILSQMSKYQITDVYWHGSKQELDWISHFQLPIKPVRTEILGASMNPGFSILRFDGNPKEVDQFLKQTKLVNQSQKDPNWKGVLLLDFPPWKKKEAKEWIQYQKLLGISTAWKMILVEDSFEIPLRHHLQYPDLL</sequence>
<dbReference type="Pfam" id="PF03772">
    <property type="entry name" value="Competence"/>
    <property type="match status" value="1"/>
</dbReference>
<feature type="transmembrane region" description="Helical" evidence="6">
    <location>
        <begin position="194"/>
        <end position="211"/>
    </location>
</feature>
<feature type="transmembrane region" description="Helical" evidence="6">
    <location>
        <begin position="140"/>
        <end position="164"/>
    </location>
</feature>
<feature type="transmembrane region" description="Helical" evidence="6">
    <location>
        <begin position="273"/>
        <end position="291"/>
    </location>
</feature>
<dbReference type="GO" id="GO:0005886">
    <property type="term" value="C:plasma membrane"/>
    <property type="evidence" value="ECO:0007669"/>
    <property type="project" value="UniProtKB-SubCell"/>
</dbReference>
<keyword evidence="9" id="KW-1185">Reference proteome</keyword>
<accession>A0A4R9ID82</accession>
<evidence type="ECO:0000259" key="7">
    <source>
        <dbReference type="Pfam" id="PF03772"/>
    </source>
</evidence>
<feature type="transmembrane region" description="Helical" evidence="6">
    <location>
        <begin position="365"/>
        <end position="388"/>
    </location>
</feature>
<keyword evidence="5 6" id="KW-0472">Membrane</keyword>
<evidence type="ECO:0000256" key="1">
    <source>
        <dbReference type="ARBA" id="ARBA00004651"/>
    </source>
</evidence>
<dbReference type="PANTHER" id="PTHR30619:SF1">
    <property type="entry name" value="RECOMBINATION PROTEIN 2"/>
    <property type="match status" value="1"/>
</dbReference>
<evidence type="ECO:0000313" key="9">
    <source>
        <dbReference type="Proteomes" id="UP000298009"/>
    </source>
</evidence>
<evidence type="ECO:0000313" key="8">
    <source>
        <dbReference type="EMBL" id="TGK84619.1"/>
    </source>
</evidence>
<evidence type="ECO:0000256" key="3">
    <source>
        <dbReference type="ARBA" id="ARBA00022692"/>
    </source>
</evidence>
<feature type="transmembrane region" description="Helical" evidence="6">
    <location>
        <begin position="400"/>
        <end position="417"/>
    </location>
</feature>
<evidence type="ECO:0000256" key="4">
    <source>
        <dbReference type="ARBA" id="ARBA00022989"/>
    </source>
</evidence>
<feature type="transmembrane region" description="Helical" evidence="6">
    <location>
        <begin position="303"/>
        <end position="322"/>
    </location>
</feature>
<feature type="transmembrane region" description="Helical" evidence="6">
    <location>
        <begin position="220"/>
        <end position="253"/>
    </location>
</feature>
<comment type="caution">
    <text evidence="8">The sequence shown here is derived from an EMBL/GenBank/DDBJ whole genome shotgun (WGS) entry which is preliminary data.</text>
</comment>
<protein>
    <submittedName>
        <fullName evidence="8">ComEC/Rec2 family competence protein</fullName>
    </submittedName>
</protein>
<keyword evidence="2" id="KW-1003">Cell membrane</keyword>
<gene>
    <name evidence="8" type="ORF">EHQ24_06410</name>
</gene>
<feature type="domain" description="ComEC/Rec2-related protein" evidence="7">
    <location>
        <begin position="119"/>
        <end position="389"/>
    </location>
</feature>
<organism evidence="8 9">
    <name type="scientific">Leptospira noumeaensis</name>
    <dbReference type="NCBI Taxonomy" id="2484964"/>
    <lineage>
        <taxon>Bacteria</taxon>
        <taxon>Pseudomonadati</taxon>
        <taxon>Spirochaetota</taxon>
        <taxon>Spirochaetia</taxon>
        <taxon>Leptospirales</taxon>
        <taxon>Leptospiraceae</taxon>
        <taxon>Leptospira</taxon>
    </lineage>
</organism>
<feature type="transmembrane region" description="Helical" evidence="6">
    <location>
        <begin position="171"/>
        <end position="188"/>
    </location>
</feature>
<dbReference type="RefSeq" id="WP_135600846.1">
    <property type="nucleotide sequence ID" value="NZ_RQFK01000014.1"/>
</dbReference>
<dbReference type="OrthoDB" id="9761531at2"/>
<evidence type="ECO:0000256" key="6">
    <source>
        <dbReference type="SAM" id="Phobius"/>
    </source>
</evidence>
<dbReference type="NCBIfam" id="TIGR00360">
    <property type="entry name" value="ComEC_N-term"/>
    <property type="match status" value="1"/>
</dbReference>
<dbReference type="InterPro" id="IPR052159">
    <property type="entry name" value="Competence_DNA_uptake"/>
</dbReference>
<evidence type="ECO:0000256" key="5">
    <source>
        <dbReference type="ARBA" id="ARBA00023136"/>
    </source>
</evidence>
<evidence type="ECO:0000256" key="2">
    <source>
        <dbReference type="ARBA" id="ARBA00022475"/>
    </source>
</evidence>
<dbReference type="EMBL" id="RQFK01000014">
    <property type="protein sequence ID" value="TGK84619.1"/>
    <property type="molecule type" value="Genomic_DNA"/>
</dbReference>
<dbReference type="InterPro" id="IPR004477">
    <property type="entry name" value="ComEC_N"/>
</dbReference>
<proteinExistence type="predicted"/>
<name>A0A4R9ID82_9LEPT</name>